<proteinExistence type="predicted"/>
<evidence type="ECO:0000313" key="3">
    <source>
        <dbReference type="Proteomes" id="UP000317039"/>
    </source>
</evidence>
<name>A0A516NTL7_9NOCA</name>
<sequence length="497" mass="55365">MAESPRGGEELTLLIDSNVFIAAEDHTAPGHPFGRQAAELLRLSQKLHYRLALSHGTVSDLLGAPPPTRSQRLKALEKYVVLKHVKTDQQIRGVFPDILTDNNLADLEVLSTFKRSGADWLVTNDRKMRSRAARSDLPQTLSIDAAIELLRPLASPELQAPAAELTEAHTIDLSADIFNSLRADYDDFSEWWLRKVCREWRDVIILGSPTSPEGVAVLKIEKDRPHGLDSPVLKICTFKVADDFRGVKRGELLLKALVSYARRQRLNGMYLEVLPDKIDLIDWLANFGFSVVDTASTARNEMVLLKRLSPSPSELLLPELEYAKRFGPGEIRPTRAHFIPIRDSWHHRLFPEADEQGDLFQGGEACGNAIRKAYLCHSPSRKVMPGDALVFIRTGRGPAAATVIGVAESVSACTSWKEIIGQVGTRTVYTATEIYDMTRPNRAVLVLLFRLDRILSPVWKIDDLLRVGVIKGRTPQSISKISPKGIEWIQSKLGASH</sequence>
<dbReference type="GO" id="GO:0016747">
    <property type="term" value="F:acyltransferase activity, transferring groups other than amino-acyl groups"/>
    <property type="evidence" value="ECO:0007669"/>
    <property type="project" value="InterPro"/>
</dbReference>
<evidence type="ECO:0000259" key="1">
    <source>
        <dbReference type="PROSITE" id="PS51186"/>
    </source>
</evidence>
<dbReference type="EMBL" id="CP041695">
    <property type="protein sequence ID" value="QDP82238.1"/>
    <property type="molecule type" value="Genomic_DNA"/>
</dbReference>
<dbReference type="Gene3D" id="3.40.630.30">
    <property type="match status" value="1"/>
</dbReference>
<dbReference type="SUPFAM" id="SSF55729">
    <property type="entry name" value="Acyl-CoA N-acyltransferases (Nat)"/>
    <property type="match status" value="1"/>
</dbReference>
<dbReference type="InterPro" id="IPR016181">
    <property type="entry name" value="Acyl_CoA_acyltransferase"/>
</dbReference>
<dbReference type="PROSITE" id="PS51186">
    <property type="entry name" value="GNAT"/>
    <property type="match status" value="1"/>
</dbReference>
<feature type="domain" description="N-acetyltransferase" evidence="1">
    <location>
        <begin position="163"/>
        <end position="310"/>
    </location>
</feature>
<accession>A0A516NTL7</accession>
<reference evidence="2 3" key="1">
    <citation type="submission" date="2019-07" db="EMBL/GenBank/DDBJ databases">
        <title>Complete Genome Sequence and Methylome Analysis of Nocardia otitidis-caviarum NEB252.</title>
        <authorList>
            <person name="Fomenkov A."/>
            <person name="Anton B.P."/>
            <person name="Vincze T."/>
            <person name="Roberts R.J."/>
        </authorList>
    </citation>
    <scope>NUCLEOTIDE SEQUENCE [LARGE SCALE GENOMIC DNA]</scope>
    <source>
        <strain evidence="2 3">NEB252</strain>
    </source>
</reference>
<dbReference type="RefSeq" id="WP_143983112.1">
    <property type="nucleotide sequence ID" value="NZ_CP041695.1"/>
</dbReference>
<dbReference type="AlphaFoldDB" id="A0A516NTL7"/>
<gene>
    <name evidence="2" type="ORF">FOH10_29405</name>
</gene>
<protein>
    <recommendedName>
        <fullName evidence="1">N-acetyltransferase domain-containing protein</fullName>
    </recommendedName>
</protein>
<dbReference type="Proteomes" id="UP000317039">
    <property type="component" value="Chromosome"/>
</dbReference>
<dbReference type="Pfam" id="PF00583">
    <property type="entry name" value="Acetyltransf_1"/>
    <property type="match status" value="1"/>
</dbReference>
<dbReference type="InterPro" id="IPR000182">
    <property type="entry name" value="GNAT_dom"/>
</dbReference>
<evidence type="ECO:0000313" key="2">
    <source>
        <dbReference type="EMBL" id="QDP82238.1"/>
    </source>
</evidence>
<dbReference type="GeneID" id="80336477"/>
<organism evidence="2 3">
    <name type="scientific">Nocardia otitidiscaviarum</name>
    <dbReference type="NCBI Taxonomy" id="1823"/>
    <lineage>
        <taxon>Bacteria</taxon>
        <taxon>Bacillati</taxon>
        <taxon>Actinomycetota</taxon>
        <taxon>Actinomycetes</taxon>
        <taxon>Mycobacteriales</taxon>
        <taxon>Nocardiaceae</taxon>
        <taxon>Nocardia</taxon>
    </lineage>
</organism>
<dbReference type="KEGG" id="nod:FOH10_29405"/>